<dbReference type="EMBL" id="LR796976">
    <property type="protein sequence ID" value="CAB4179115.1"/>
    <property type="molecule type" value="Genomic_DNA"/>
</dbReference>
<proteinExistence type="predicted"/>
<reference evidence="3" key="1">
    <citation type="submission" date="2020-05" db="EMBL/GenBank/DDBJ databases">
        <authorList>
            <person name="Chiriac C."/>
            <person name="Salcher M."/>
            <person name="Ghai R."/>
            <person name="Kavagutti S V."/>
        </authorList>
    </citation>
    <scope>NUCLEOTIDE SEQUENCE</scope>
</reference>
<keyword evidence="1" id="KW-0812">Transmembrane</keyword>
<protein>
    <recommendedName>
        <fullName evidence="4">Holin of 3TMs, for gene-transfer release</fullName>
    </recommendedName>
</protein>
<organism evidence="3">
    <name type="scientific">uncultured Caudovirales phage</name>
    <dbReference type="NCBI Taxonomy" id="2100421"/>
    <lineage>
        <taxon>Viruses</taxon>
        <taxon>Duplodnaviria</taxon>
        <taxon>Heunggongvirae</taxon>
        <taxon>Uroviricota</taxon>
        <taxon>Caudoviricetes</taxon>
        <taxon>Peduoviridae</taxon>
        <taxon>Maltschvirus</taxon>
        <taxon>Maltschvirus maltsch</taxon>
    </lineage>
</organism>
<evidence type="ECO:0000313" key="2">
    <source>
        <dbReference type="EMBL" id="CAB4172994.1"/>
    </source>
</evidence>
<evidence type="ECO:0000313" key="3">
    <source>
        <dbReference type="EMBL" id="CAB4179115.1"/>
    </source>
</evidence>
<name>A0A6J5QDD9_9CAUD</name>
<keyword evidence="1" id="KW-0472">Membrane</keyword>
<feature type="transmembrane region" description="Helical" evidence="1">
    <location>
        <begin position="106"/>
        <end position="126"/>
    </location>
</feature>
<evidence type="ECO:0000256" key="1">
    <source>
        <dbReference type="SAM" id="Phobius"/>
    </source>
</evidence>
<keyword evidence="1" id="KW-1133">Transmembrane helix</keyword>
<sequence length="164" mass="18097">MLDLLGGGIFGSLLGGLFRLAPEVLKWVDKKNERAHELKMFEQQCQLETLRGNQKMAEIGAQREATVDAGVMDAFNSAVEQQTEMVKAAGGWAASLSASVRPVATYWILLLWSFAHIWFAWTAWAAGASPEVVFKLIMSADFAALVSGTLNYWFLDRTLAKRGL</sequence>
<dbReference type="EMBL" id="LR796893">
    <property type="protein sequence ID" value="CAB4172994.1"/>
    <property type="molecule type" value="Genomic_DNA"/>
</dbReference>
<evidence type="ECO:0008006" key="4">
    <source>
        <dbReference type="Google" id="ProtNLM"/>
    </source>
</evidence>
<feature type="transmembrane region" description="Helical" evidence="1">
    <location>
        <begin position="132"/>
        <end position="155"/>
    </location>
</feature>
<gene>
    <name evidence="3" type="ORF">UFOVP1024_38</name>
    <name evidence="2" type="ORF">UFOVP949_17</name>
</gene>
<accession>A0A6J5QDD9</accession>